<protein>
    <submittedName>
        <fullName evidence="1">Uncharacterized protein</fullName>
    </submittedName>
</protein>
<reference evidence="2" key="2">
    <citation type="submission" date="2015-01" db="EMBL/GenBank/DDBJ databases">
        <title>Evolutionary Origins and Diversification of the Mycorrhizal Mutualists.</title>
        <authorList>
            <consortium name="DOE Joint Genome Institute"/>
            <consortium name="Mycorrhizal Genomics Consortium"/>
            <person name="Kohler A."/>
            <person name="Kuo A."/>
            <person name="Nagy L.G."/>
            <person name="Floudas D."/>
            <person name="Copeland A."/>
            <person name="Barry K.W."/>
            <person name="Cichocki N."/>
            <person name="Veneault-Fourrey C."/>
            <person name="LaButti K."/>
            <person name="Lindquist E.A."/>
            <person name="Lipzen A."/>
            <person name="Lundell T."/>
            <person name="Morin E."/>
            <person name="Murat C."/>
            <person name="Riley R."/>
            <person name="Ohm R."/>
            <person name="Sun H."/>
            <person name="Tunlid A."/>
            <person name="Henrissat B."/>
            <person name="Grigoriev I.V."/>
            <person name="Hibbett D.S."/>
            <person name="Martin F."/>
        </authorList>
    </citation>
    <scope>NUCLEOTIDE SEQUENCE [LARGE SCALE GENOMIC DNA]</scope>
    <source>
        <strain evidence="2">441</strain>
    </source>
</reference>
<reference evidence="1 2" key="1">
    <citation type="submission" date="2014-04" db="EMBL/GenBank/DDBJ databases">
        <authorList>
            <consortium name="DOE Joint Genome Institute"/>
            <person name="Kuo A."/>
            <person name="Kohler A."/>
            <person name="Costa M.D."/>
            <person name="Nagy L.G."/>
            <person name="Floudas D."/>
            <person name="Copeland A."/>
            <person name="Barry K.W."/>
            <person name="Cichocki N."/>
            <person name="Veneault-Fourrey C."/>
            <person name="LaButti K."/>
            <person name="Lindquist E.A."/>
            <person name="Lipzen A."/>
            <person name="Lundell T."/>
            <person name="Morin E."/>
            <person name="Murat C."/>
            <person name="Sun H."/>
            <person name="Tunlid A."/>
            <person name="Henrissat B."/>
            <person name="Grigoriev I.V."/>
            <person name="Hibbett D.S."/>
            <person name="Martin F."/>
            <person name="Nordberg H.P."/>
            <person name="Cantor M.N."/>
            <person name="Hua S.X."/>
        </authorList>
    </citation>
    <scope>NUCLEOTIDE SEQUENCE [LARGE SCALE GENOMIC DNA]</scope>
    <source>
        <strain evidence="1 2">441</strain>
    </source>
</reference>
<evidence type="ECO:0000313" key="1">
    <source>
        <dbReference type="EMBL" id="KIK29673.1"/>
    </source>
</evidence>
<accession>A0A0D0AC97</accession>
<dbReference type="EMBL" id="KN833688">
    <property type="protein sequence ID" value="KIK29673.1"/>
    <property type="molecule type" value="Genomic_DNA"/>
</dbReference>
<sequence length="112" mass="12531">MEAVIPPVTSLSHRIPFHFCGENHCEFWWRHSNLSCYISQVGCDLAMTGGSDFDYPLAADERGSLPTLFRTGSSIQHSTKNLTMNCTDNSSLDERLEVARRAPLHLLEFAAC</sequence>
<proteinExistence type="predicted"/>
<evidence type="ECO:0000313" key="2">
    <source>
        <dbReference type="Proteomes" id="UP000054018"/>
    </source>
</evidence>
<gene>
    <name evidence="1" type="ORF">PISMIDRAFT_438142</name>
</gene>
<organism evidence="1 2">
    <name type="scientific">Pisolithus microcarpus 441</name>
    <dbReference type="NCBI Taxonomy" id="765257"/>
    <lineage>
        <taxon>Eukaryota</taxon>
        <taxon>Fungi</taxon>
        <taxon>Dikarya</taxon>
        <taxon>Basidiomycota</taxon>
        <taxon>Agaricomycotina</taxon>
        <taxon>Agaricomycetes</taxon>
        <taxon>Agaricomycetidae</taxon>
        <taxon>Boletales</taxon>
        <taxon>Sclerodermatineae</taxon>
        <taxon>Pisolithaceae</taxon>
        <taxon>Pisolithus</taxon>
    </lineage>
</organism>
<name>A0A0D0AC97_9AGAM</name>
<dbReference type="Proteomes" id="UP000054018">
    <property type="component" value="Unassembled WGS sequence"/>
</dbReference>
<dbReference type="HOGENOM" id="CLU_2146861_0_0_1"/>
<dbReference type="AlphaFoldDB" id="A0A0D0AC97"/>
<keyword evidence="2" id="KW-1185">Reference proteome</keyword>